<keyword evidence="2" id="KW-0489">Methyltransferase</keyword>
<dbReference type="Pfam" id="PF08242">
    <property type="entry name" value="Methyltransf_12"/>
    <property type="match status" value="1"/>
</dbReference>
<reference evidence="2 3" key="1">
    <citation type="submission" date="2019-07" db="EMBL/GenBank/DDBJ databases">
        <title>New species of Amycolatopsis and Streptomyces.</title>
        <authorList>
            <person name="Duangmal K."/>
            <person name="Teo W.F.A."/>
            <person name="Lipun K."/>
        </authorList>
    </citation>
    <scope>NUCLEOTIDE SEQUENCE [LARGE SCALE GENOMIC DNA]</scope>
    <source>
        <strain evidence="2 3">NBRC 106415</strain>
    </source>
</reference>
<dbReference type="Proteomes" id="UP000400924">
    <property type="component" value="Unassembled WGS sequence"/>
</dbReference>
<dbReference type="RefSeq" id="WP_152769328.1">
    <property type="nucleotide sequence ID" value="NZ_VJZC01000003.1"/>
</dbReference>
<dbReference type="Gene3D" id="3.40.50.150">
    <property type="entry name" value="Vaccinia Virus protein VP39"/>
    <property type="match status" value="1"/>
</dbReference>
<dbReference type="PANTHER" id="PTHR43861">
    <property type="entry name" value="TRANS-ACONITATE 2-METHYLTRANSFERASE-RELATED"/>
    <property type="match status" value="1"/>
</dbReference>
<sequence>MSTAGRPSREQSWRYIYDRTYRLDRPQETAPHFDTSGWVSTYTAEPYTHTEMREWVDETVGRILEHAPRRILEIGCGTGLLGNRLIPEVEAYCGLDFSVGALQRFSLGMEPATKASVCLLLTSARDLSRVPKWDYDCVVLNSVLQYFPDTDYVLEVLRQAVDLLSPLGILFLGDVRHRELLALHHAWREWQTGADRMTARDAREAAARRHRADREWSVVPHDLTTLLHSVGVPHVESRLKDGTRPTEMNLFRYDAIGYVQPAHPLLAPADWIDWEAGAERRIDWHARQSVGLLGVPNVRLAPLLAAQGVLRDAQETTSIGELRDAVEPVGHDDPLAAIQDMALAHGAVTRTNWARDRSGRTLDLAVLFEEDLPGAGPVLVGWPPASRQSTA</sequence>
<gene>
    <name evidence="2" type="ORF">FNH08_01140</name>
</gene>
<accession>A0A5N8XBE0</accession>
<dbReference type="EMBL" id="VJZC01000003">
    <property type="protein sequence ID" value="MPY55845.1"/>
    <property type="molecule type" value="Genomic_DNA"/>
</dbReference>
<dbReference type="InterPro" id="IPR013217">
    <property type="entry name" value="Methyltransf_12"/>
</dbReference>
<dbReference type="InterPro" id="IPR029063">
    <property type="entry name" value="SAM-dependent_MTases_sf"/>
</dbReference>
<dbReference type="GO" id="GO:0008168">
    <property type="term" value="F:methyltransferase activity"/>
    <property type="evidence" value="ECO:0007669"/>
    <property type="project" value="UniProtKB-KW"/>
</dbReference>
<keyword evidence="2" id="KW-0808">Transferase</keyword>
<comment type="caution">
    <text evidence="2">The sequence shown here is derived from an EMBL/GenBank/DDBJ whole genome shotgun (WGS) entry which is preliminary data.</text>
</comment>
<proteinExistence type="predicted"/>
<organism evidence="2 3">
    <name type="scientific">Streptomyces spongiae</name>
    <dbReference type="NCBI Taxonomy" id="565072"/>
    <lineage>
        <taxon>Bacteria</taxon>
        <taxon>Bacillati</taxon>
        <taxon>Actinomycetota</taxon>
        <taxon>Actinomycetes</taxon>
        <taxon>Kitasatosporales</taxon>
        <taxon>Streptomycetaceae</taxon>
        <taxon>Streptomyces</taxon>
    </lineage>
</organism>
<dbReference type="GO" id="GO:0032259">
    <property type="term" value="P:methylation"/>
    <property type="evidence" value="ECO:0007669"/>
    <property type="project" value="UniProtKB-KW"/>
</dbReference>
<dbReference type="SUPFAM" id="SSF53335">
    <property type="entry name" value="S-adenosyl-L-methionine-dependent methyltransferases"/>
    <property type="match status" value="1"/>
</dbReference>
<dbReference type="AlphaFoldDB" id="A0A5N8XBE0"/>
<dbReference type="OrthoDB" id="2472181at2"/>
<evidence type="ECO:0000313" key="3">
    <source>
        <dbReference type="Proteomes" id="UP000400924"/>
    </source>
</evidence>
<name>A0A5N8XBE0_9ACTN</name>
<dbReference type="GO" id="GO:0017000">
    <property type="term" value="P:antibiotic biosynthetic process"/>
    <property type="evidence" value="ECO:0007669"/>
    <property type="project" value="UniProtKB-ARBA"/>
</dbReference>
<dbReference type="CDD" id="cd02440">
    <property type="entry name" value="AdoMet_MTases"/>
    <property type="match status" value="1"/>
</dbReference>
<keyword evidence="3" id="KW-1185">Reference proteome</keyword>
<evidence type="ECO:0000259" key="1">
    <source>
        <dbReference type="Pfam" id="PF08242"/>
    </source>
</evidence>
<protein>
    <submittedName>
        <fullName evidence="2">Class I SAM-dependent methyltransferase</fullName>
    </submittedName>
</protein>
<feature type="domain" description="Methyltransferase type 12" evidence="1">
    <location>
        <begin position="72"/>
        <end position="170"/>
    </location>
</feature>
<evidence type="ECO:0000313" key="2">
    <source>
        <dbReference type="EMBL" id="MPY55845.1"/>
    </source>
</evidence>